<name>E8KBJ3_9STRE</name>
<sequence>MILTVTMNPSIDISYPLDELKIDTVNRVVDVTKTAGGKGLNVTRVLSEFGDPVAATGLVGGKLGEYLLENIGGDVKKHFYTIAGETRNCIAILHGDNQTEILEKGPKIQEKEGQGFLGHFKELLNLVDVVAISGSLPAGLPVDYYANLVHLANQAGKPVVLDCSGAALQAVLESDHKPTVIKPNNEELSQLLGREISEDLEELKAVLQEPLFEGIEWIIVSLGANGAFAKHGDTFYKVDIPKIQVVNPVGSGDSTVAGISSGLFHKESDQDLLKKANVLGMLNAQEKMTGHVNMSNYQTLFNQLTVKEV</sequence>
<accession>E8KBJ3</accession>
<dbReference type="OrthoDB" id="9801219at2"/>
<dbReference type="eggNOG" id="COG1105">
    <property type="taxonomic scope" value="Bacteria"/>
</dbReference>
<dbReference type="GO" id="GO:0009024">
    <property type="term" value="F:tagatose-6-phosphate kinase activity"/>
    <property type="evidence" value="ECO:0007669"/>
    <property type="project" value="UniProtKB-UniRule"/>
</dbReference>
<keyword evidence="2 7" id="KW-0808">Transferase</keyword>
<dbReference type="GO" id="GO:0005524">
    <property type="term" value="F:ATP binding"/>
    <property type="evidence" value="ECO:0007669"/>
    <property type="project" value="UniProtKB-KW"/>
</dbReference>
<dbReference type="EC" id="2.7.1.144" evidence="7 8"/>
<dbReference type="InterPro" id="IPR011611">
    <property type="entry name" value="PfkB_dom"/>
</dbReference>
<dbReference type="Gene3D" id="3.40.1190.20">
    <property type="match status" value="1"/>
</dbReference>
<evidence type="ECO:0000256" key="2">
    <source>
        <dbReference type="ARBA" id="ARBA00022679"/>
    </source>
</evidence>
<keyword evidence="12" id="KW-1185">Reference proteome</keyword>
<dbReference type="SUPFAM" id="SSF53613">
    <property type="entry name" value="Ribokinase-like"/>
    <property type="match status" value="1"/>
</dbReference>
<evidence type="ECO:0000313" key="12">
    <source>
        <dbReference type="Proteomes" id="UP000010304"/>
    </source>
</evidence>
<evidence type="ECO:0000256" key="1">
    <source>
        <dbReference type="ARBA" id="ARBA00005380"/>
    </source>
</evidence>
<dbReference type="NCBIfam" id="NF010033">
    <property type="entry name" value="PRK13508.1"/>
    <property type="match status" value="1"/>
</dbReference>
<keyword evidence="3 7" id="KW-0423">Lactose metabolism</keyword>
<dbReference type="EMBL" id="AEVF01000010">
    <property type="protein sequence ID" value="EFX40491.1"/>
    <property type="molecule type" value="Genomic_DNA"/>
</dbReference>
<keyword evidence="4 7" id="KW-0547">Nucleotide-binding</keyword>
<dbReference type="PROSITE" id="PS00584">
    <property type="entry name" value="PFKB_KINASES_2"/>
    <property type="match status" value="1"/>
</dbReference>
<proteinExistence type="inferred from homology"/>
<dbReference type="InterPro" id="IPR002173">
    <property type="entry name" value="Carboh/pur_kinase_PfkB_CS"/>
</dbReference>
<dbReference type="InterPro" id="IPR029056">
    <property type="entry name" value="Ribokinase-like"/>
</dbReference>
<dbReference type="InterPro" id="IPR005926">
    <property type="entry name" value="LacC"/>
</dbReference>
<comment type="caution">
    <text evidence="11">The sequence shown here is derived from an EMBL/GenBank/DDBJ whole genome shotgun (WGS) entry which is preliminary data.</text>
</comment>
<dbReference type="HAMAP" id="MF_01557">
    <property type="entry name" value="LacC"/>
    <property type="match status" value="1"/>
</dbReference>
<dbReference type="AlphaFoldDB" id="E8KBJ3"/>
<dbReference type="UniPathway" id="UPA00704">
    <property type="reaction ID" value="UER00715"/>
</dbReference>
<dbReference type="GO" id="GO:0008443">
    <property type="term" value="F:phosphofructokinase activity"/>
    <property type="evidence" value="ECO:0007669"/>
    <property type="project" value="TreeGrafter"/>
</dbReference>
<dbReference type="PROSITE" id="PS00583">
    <property type="entry name" value="PFKB_KINASES_1"/>
    <property type="match status" value="1"/>
</dbReference>
<evidence type="ECO:0000259" key="10">
    <source>
        <dbReference type="Pfam" id="PF00294"/>
    </source>
</evidence>
<comment type="similarity">
    <text evidence="7 9">Belongs to the carbohydrate kinase PfkB family. LacC subfamily.</text>
</comment>
<protein>
    <recommendedName>
        <fullName evidence="7 8">Tagatose-6-phosphate kinase</fullName>
        <ecNumber evidence="7 8">2.7.1.144</ecNumber>
    </recommendedName>
    <alternativeName>
        <fullName evidence="7">Phosphotagatokinase</fullName>
    </alternativeName>
</protein>
<dbReference type="InterPro" id="IPR017583">
    <property type="entry name" value="Tagatose/fructose_Pkinase"/>
</dbReference>
<dbReference type="FunFam" id="3.40.1190.20:FF:000001">
    <property type="entry name" value="Phosphofructokinase"/>
    <property type="match status" value="1"/>
</dbReference>
<comment type="pathway">
    <text evidence="7 9">Carbohydrate metabolism; D-tagatose 6-phosphate degradation; D-glyceraldehyde 3-phosphate and glycerone phosphate from D-tagatose 6-phosphate: step 1/2.</text>
</comment>
<dbReference type="PANTHER" id="PTHR46566">
    <property type="entry name" value="1-PHOSPHOFRUCTOKINASE-RELATED"/>
    <property type="match status" value="1"/>
</dbReference>
<dbReference type="Pfam" id="PF00294">
    <property type="entry name" value="PfkB"/>
    <property type="match status" value="1"/>
</dbReference>
<dbReference type="PIRSF" id="PIRSF000535">
    <property type="entry name" value="1PFK/6PFK/LacC"/>
    <property type="match status" value="1"/>
</dbReference>
<dbReference type="STRING" id="888746.HMPREF9180_0848"/>
<comment type="similarity">
    <text evidence="1">Belongs to the carbohydrate kinase pfkB family.</text>
</comment>
<dbReference type="HOGENOM" id="CLU_050013_5_0_9"/>
<dbReference type="RefSeq" id="WP_006145613.1">
    <property type="nucleotide sequence ID" value="NZ_GL732463.1"/>
</dbReference>
<evidence type="ECO:0000256" key="7">
    <source>
        <dbReference type="HAMAP-Rule" id="MF_01557"/>
    </source>
</evidence>
<keyword evidence="5 7" id="KW-0418">Kinase</keyword>
<dbReference type="GO" id="GO:0044281">
    <property type="term" value="P:small molecule metabolic process"/>
    <property type="evidence" value="ECO:0007669"/>
    <property type="project" value="UniProtKB-ARBA"/>
</dbReference>
<keyword evidence="6 7" id="KW-0067">ATP-binding</keyword>
<evidence type="ECO:0000256" key="4">
    <source>
        <dbReference type="ARBA" id="ARBA00022741"/>
    </source>
</evidence>
<dbReference type="GO" id="GO:0005829">
    <property type="term" value="C:cytosol"/>
    <property type="evidence" value="ECO:0007669"/>
    <property type="project" value="TreeGrafter"/>
</dbReference>
<dbReference type="PANTHER" id="PTHR46566:SF5">
    <property type="entry name" value="1-PHOSPHOFRUCTOKINASE"/>
    <property type="match status" value="1"/>
</dbReference>
<gene>
    <name evidence="7 11" type="primary">lacC</name>
    <name evidence="11" type="ORF">HMPREF9180_0848</name>
</gene>
<dbReference type="GO" id="GO:2001059">
    <property type="term" value="P:D-tagatose 6-phosphate catabolic process"/>
    <property type="evidence" value="ECO:0007669"/>
    <property type="project" value="UniProtKB-UniRule"/>
</dbReference>
<dbReference type="Proteomes" id="UP000010304">
    <property type="component" value="Unassembled WGS sequence"/>
</dbReference>
<evidence type="ECO:0000256" key="5">
    <source>
        <dbReference type="ARBA" id="ARBA00022777"/>
    </source>
</evidence>
<evidence type="ECO:0000313" key="11">
    <source>
        <dbReference type="EMBL" id="EFX40491.1"/>
    </source>
</evidence>
<reference evidence="11 12" key="1">
    <citation type="submission" date="2010-12" db="EMBL/GenBank/DDBJ databases">
        <authorList>
            <person name="Muzny D."/>
            <person name="Qin X."/>
            <person name="Deng J."/>
            <person name="Jiang H."/>
            <person name="Liu Y."/>
            <person name="Qu J."/>
            <person name="Song X.-Z."/>
            <person name="Zhang L."/>
            <person name="Thornton R."/>
            <person name="Coyle M."/>
            <person name="Francisco L."/>
            <person name="Jackson L."/>
            <person name="Javaid M."/>
            <person name="Korchina V."/>
            <person name="Kovar C."/>
            <person name="Mata R."/>
            <person name="Mathew T."/>
            <person name="Ngo R."/>
            <person name="Nguyen L."/>
            <person name="Nguyen N."/>
            <person name="Okwuonu G."/>
            <person name="Ongeri F."/>
            <person name="Pham C."/>
            <person name="Simmons D."/>
            <person name="Wilczek-Boney K."/>
            <person name="Hale W."/>
            <person name="Jakkamsetti A."/>
            <person name="Pham P."/>
            <person name="Ruth R."/>
            <person name="San Lucas F."/>
            <person name="Warren J."/>
            <person name="Zhang J."/>
            <person name="Zhao Z."/>
            <person name="Zhou C."/>
            <person name="Zhu D."/>
            <person name="Lee S."/>
            <person name="Bess C."/>
            <person name="Blankenburg K."/>
            <person name="Forbes L."/>
            <person name="Fu Q."/>
            <person name="Gubbala S."/>
            <person name="Hirani K."/>
            <person name="Jayaseelan J.C."/>
            <person name="Lara F."/>
            <person name="Munidasa M."/>
            <person name="Palculict T."/>
            <person name="Patil S."/>
            <person name="Pu L.-L."/>
            <person name="Saada N."/>
            <person name="Tang L."/>
            <person name="Weissenberger G."/>
            <person name="Zhu Y."/>
            <person name="Hemphill L."/>
            <person name="Shang Y."/>
            <person name="Youmans B."/>
            <person name="Ayvaz T."/>
            <person name="Ross M."/>
            <person name="Santibanez J."/>
            <person name="Aqrawi P."/>
            <person name="Gross S."/>
            <person name="Joshi V."/>
            <person name="Fowler G."/>
            <person name="Nazareth L."/>
            <person name="Reid J."/>
            <person name="Worley K."/>
            <person name="Petrosino J."/>
            <person name="Highlander S."/>
            <person name="Gibbs R."/>
        </authorList>
    </citation>
    <scope>NUCLEOTIDE SEQUENCE [LARGE SCALE GENOMIC DNA]</scope>
    <source>
        <strain evidence="11 12">ATCC 700780</strain>
    </source>
</reference>
<evidence type="ECO:0000256" key="9">
    <source>
        <dbReference type="PIRNR" id="PIRNR000535"/>
    </source>
</evidence>
<evidence type="ECO:0000256" key="8">
    <source>
        <dbReference type="NCBIfam" id="TIGR01231"/>
    </source>
</evidence>
<organism evidence="11 12">
    <name type="scientific">Streptococcus peroris ATCC 700780</name>
    <dbReference type="NCBI Taxonomy" id="888746"/>
    <lineage>
        <taxon>Bacteria</taxon>
        <taxon>Bacillati</taxon>
        <taxon>Bacillota</taxon>
        <taxon>Bacilli</taxon>
        <taxon>Lactobacillales</taxon>
        <taxon>Streptococcaceae</taxon>
        <taxon>Streptococcus</taxon>
    </lineage>
</organism>
<dbReference type="GO" id="GO:0019512">
    <property type="term" value="P:lactose catabolic process via tagatose-6-phosphate"/>
    <property type="evidence" value="ECO:0007669"/>
    <property type="project" value="InterPro"/>
</dbReference>
<evidence type="ECO:0000256" key="6">
    <source>
        <dbReference type="ARBA" id="ARBA00022840"/>
    </source>
</evidence>
<evidence type="ECO:0000256" key="3">
    <source>
        <dbReference type="ARBA" id="ARBA00022736"/>
    </source>
</evidence>
<comment type="catalytic activity">
    <reaction evidence="7 9">
        <text>D-tagatofuranose 6-phosphate + ATP = D-tagatofuranose 1,6-bisphosphate + ADP + H(+)</text>
        <dbReference type="Rhea" id="RHEA:12420"/>
        <dbReference type="ChEBI" id="CHEBI:15378"/>
        <dbReference type="ChEBI" id="CHEBI:30616"/>
        <dbReference type="ChEBI" id="CHEBI:58694"/>
        <dbReference type="ChEBI" id="CHEBI:58695"/>
        <dbReference type="ChEBI" id="CHEBI:456216"/>
        <dbReference type="EC" id="2.7.1.144"/>
    </reaction>
</comment>
<dbReference type="CDD" id="cd01164">
    <property type="entry name" value="FruK_PfkB_like"/>
    <property type="match status" value="1"/>
</dbReference>
<dbReference type="NCBIfam" id="TIGR03168">
    <property type="entry name" value="1-PFK"/>
    <property type="match status" value="1"/>
</dbReference>
<feature type="domain" description="Carbohydrate kinase PfkB" evidence="10">
    <location>
        <begin position="8"/>
        <end position="290"/>
    </location>
</feature>
<dbReference type="NCBIfam" id="TIGR01231">
    <property type="entry name" value="lacC"/>
    <property type="match status" value="1"/>
</dbReference>